<keyword evidence="1" id="KW-1185">Reference proteome</keyword>
<reference evidence="2" key="1">
    <citation type="submission" date="2025-08" db="UniProtKB">
        <authorList>
            <consortium name="RefSeq"/>
        </authorList>
    </citation>
    <scope>IDENTIFICATION</scope>
</reference>
<name>A0AC58KRU6_CASCN</name>
<gene>
    <name evidence="2" type="primary">Pnpla2</name>
</gene>
<dbReference type="Proteomes" id="UP001732720">
    <property type="component" value="Chromosome 1"/>
</dbReference>
<accession>A0AC58KRU6</accession>
<protein>
    <submittedName>
        <fullName evidence="2">Patatin-like phospholipase domain-containing protein 2 isoform X2</fullName>
    </submittedName>
</protein>
<evidence type="ECO:0000313" key="2">
    <source>
        <dbReference type="RefSeq" id="XP_073907622.1"/>
    </source>
</evidence>
<proteinExistence type="predicted"/>
<sequence>MFPREAKWNISFAGCGFLGVYHIGVASCLREHAPFLVANATHIYGASAGALTATALVTGACLGEAGANIIEVSKEARKRFLGPLHPSFNLVKTIRGCLLKILPADGHEHASGRLGISLTRVSDGENVIISHFNSKEELVQANVCSTFIPVYCGLIPPSLQGVDSSTNIHELRVTNTSIQFNLRNLYRLSKALFPPEPMVLREMCKQGYRDGLRFLRRNGLLNQPNPLLALPPTRPRGPEEEDAEEASAAEERIQTEGHLQPTGVDHILEHLPARLNEALLEACVEPRDLMTTLSNMLPVRLATAMMVPYTLPLESAVSFTIRLLEWLPDVPEDIRWMKEQTGSICQYLVMRAKRKLDSHLPSRLSEQMELRRAQSLPSVPLSCATYSEALPSWVRNNFSLGDALAKWEECQRQLLLGLFCAHVAFPPDALRMRRPAGSAPPEPAPAQHPPGLPPC</sequence>
<organism evidence="1 2">
    <name type="scientific">Castor canadensis</name>
    <name type="common">American beaver</name>
    <dbReference type="NCBI Taxonomy" id="51338"/>
    <lineage>
        <taxon>Eukaryota</taxon>
        <taxon>Metazoa</taxon>
        <taxon>Chordata</taxon>
        <taxon>Craniata</taxon>
        <taxon>Vertebrata</taxon>
        <taxon>Euteleostomi</taxon>
        <taxon>Mammalia</taxon>
        <taxon>Eutheria</taxon>
        <taxon>Euarchontoglires</taxon>
        <taxon>Glires</taxon>
        <taxon>Rodentia</taxon>
        <taxon>Castorimorpha</taxon>
        <taxon>Castoridae</taxon>
        <taxon>Castor</taxon>
    </lineage>
</organism>
<dbReference type="RefSeq" id="XP_073907622.1">
    <property type="nucleotide sequence ID" value="XM_074051521.1"/>
</dbReference>
<evidence type="ECO:0000313" key="1">
    <source>
        <dbReference type="Proteomes" id="UP001732720"/>
    </source>
</evidence>